<dbReference type="EMBL" id="CAJNOR010007884">
    <property type="protein sequence ID" value="CAF1624884.1"/>
    <property type="molecule type" value="Genomic_DNA"/>
</dbReference>
<name>A0A816CUQ2_ADIRI</name>
<evidence type="ECO:0008006" key="4">
    <source>
        <dbReference type="Google" id="ProtNLM"/>
    </source>
</evidence>
<organism evidence="2 3">
    <name type="scientific">Adineta ricciae</name>
    <name type="common">Rotifer</name>
    <dbReference type="NCBI Taxonomy" id="249248"/>
    <lineage>
        <taxon>Eukaryota</taxon>
        <taxon>Metazoa</taxon>
        <taxon>Spiralia</taxon>
        <taxon>Gnathifera</taxon>
        <taxon>Rotifera</taxon>
        <taxon>Eurotatoria</taxon>
        <taxon>Bdelloidea</taxon>
        <taxon>Adinetida</taxon>
        <taxon>Adinetidae</taxon>
        <taxon>Adineta</taxon>
    </lineage>
</organism>
<proteinExistence type="predicted"/>
<feature type="region of interest" description="Disordered" evidence="1">
    <location>
        <begin position="1"/>
        <end position="93"/>
    </location>
</feature>
<dbReference type="Proteomes" id="UP000663828">
    <property type="component" value="Unassembled WGS sequence"/>
</dbReference>
<comment type="caution">
    <text evidence="2">The sequence shown here is derived from an EMBL/GenBank/DDBJ whole genome shotgun (WGS) entry which is preliminary data.</text>
</comment>
<evidence type="ECO:0000313" key="3">
    <source>
        <dbReference type="Proteomes" id="UP000663828"/>
    </source>
</evidence>
<gene>
    <name evidence="2" type="ORF">XAT740_LOCUS50765</name>
</gene>
<protein>
    <recommendedName>
        <fullName evidence="4">Death-associated protein 1</fullName>
    </recommendedName>
</protein>
<evidence type="ECO:0000313" key="2">
    <source>
        <dbReference type="EMBL" id="CAF1624884.1"/>
    </source>
</evidence>
<reference evidence="2" key="1">
    <citation type="submission" date="2021-02" db="EMBL/GenBank/DDBJ databases">
        <authorList>
            <person name="Nowell W R."/>
        </authorList>
    </citation>
    <scope>NUCLEOTIDE SEQUENCE</scope>
</reference>
<dbReference type="AlphaFoldDB" id="A0A816CUQ2"/>
<keyword evidence="3" id="KW-1185">Reference proteome</keyword>
<accession>A0A816CUQ2</accession>
<sequence length="145" mass="15712">MSDHTLPSSADTSASSELKAGHAPALKVGGMRVGAGRPRQISQGDDKDKSMSNDEATGDNGASHSKEKSTRNNNHENTNDTEESGAISTRVAGQMVSGTFVPVQKAFPTEGVKHIHDKPGTYPKNEYHSHSKHDDQRFLNQPRKY</sequence>
<feature type="compositionally biased region" description="Basic and acidic residues" evidence="1">
    <location>
        <begin position="64"/>
        <end position="78"/>
    </location>
</feature>
<feature type="region of interest" description="Disordered" evidence="1">
    <location>
        <begin position="107"/>
        <end position="145"/>
    </location>
</feature>
<evidence type="ECO:0000256" key="1">
    <source>
        <dbReference type="SAM" id="MobiDB-lite"/>
    </source>
</evidence>
<feature type="compositionally biased region" description="Basic and acidic residues" evidence="1">
    <location>
        <begin position="111"/>
        <end position="137"/>
    </location>
</feature>
<feature type="compositionally biased region" description="Polar residues" evidence="1">
    <location>
        <begin position="1"/>
        <end position="16"/>
    </location>
</feature>